<reference evidence="2" key="1">
    <citation type="submission" date="2021-03" db="EMBL/GenBank/DDBJ databases">
        <title>Draft genome sequence of rust myrtle Austropuccinia psidii MF-1, a brazilian biotype.</title>
        <authorList>
            <person name="Quecine M.C."/>
            <person name="Pachon D.M.R."/>
            <person name="Bonatelli M.L."/>
            <person name="Correr F.H."/>
            <person name="Franceschini L.M."/>
            <person name="Leite T.F."/>
            <person name="Margarido G.R.A."/>
            <person name="Almeida C.A."/>
            <person name="Ferrarezi J.A."/>
            <person name="Labate C.A."/>
        </authorList>
    </citation>
    <scope>NUCLEOTIDE SEQUENCE</scope>
    <source>
        <strain evidence="2">MF-1</strain>
    </source>
</reference>
<feature type="region of interest" description="Disordered" evidence="1">
    <location>
        <begin position="115"/>
        <end position="147"/>
    </location>
</feature>
<proteinExistence type="predicted"/>
<feature type="compositionally biased region" description="Acidic residues" evidence="1">
    <location>
        <begin position="116"/>
        <end position="125"/>
    </location>
</feature>
<sequence length="194" mass="22633">MKIQRRKHKILTQIPGELEDAVKDRYKQILTLDYIANTLKDVRIRKNIRKYCLYKGNSFRKKQPFSDGNKDKTRERVAEVTKKKNSCHNCGSAYHYANNCQKEKKKVYAIDKVPEEEIQAEDSESDSMGYSNRESSNDDQDPGEETQLKIQEKNLEAGLPQETEIENLCKQTQDSHTFLVTPTKGMEYIYRTET</sequence>
<keyword evidence="3" id="KW-1185">Reference proteome</keyword>
<organism evidence="2 3">
    <name type="scientific">Austropuccinia psidii MF-1</name>
    <dbReference type="NCBI Taxonomy" id="1389203"/>
    <lineage>
        <taxon>Eukaryota</taxon>
        <taxon>Fungi</taxon>
        <taxon>Dikarya</taxon>
        <taxon>Basidiomycota</taxon>
        <taxon>Pucciniomycotina</taxon>
        <taxon>Pucciniomycetes</taxon>
        <taxon>Pucciniales</taxon>
        <taxon>Sphaerophragmiaceae</taxon>
        <taxon>Austropuccinia</taxon>
    </lineage>
</organism>
<accession>A0A9Q3CWR1</accession>
<dbReference type="Proteomes" id="UP000765509">
    <property type="component" value="Unassembled WGS sequence"/>
</dbReference>
<evidence type="ECO:0000313" key="3">
    <source>
        <dbReference type="Proteomes" id="UP000765509"/>
    </source>
</evidence>
<protein>
    <submittedName>
        <fullName evidence="2">Uncharacterized protein</fullName>
    </submittedName>
</protein>
<evidence type="ECO:0000256" key="1">
    <source>
        <dbReference type="SAM" id="MobiDB-lite"/>
    </source>
</evidence>
<dbReference type="EMBL" id="AVOT02010287">
    <property type="protein sequence ID" value="MBW0489846.1"/>
    <property type="molecule type" value="Genomic_DNA"/>
</dbReference>
<dbReference type="AlphaFoldDB" id="A0A9Q3CWR1"/>
<comment type="caution">
    <text evidence="2">The sequence shown here is derived from an EMBL/GenBank/DDBJ whole genome shotgun (WGS) entry which is preliminary data.</text>
</comment>
<name>A0A9Q3CWR1_9BASI</name>
<evidence type="ECO:0000313" key="2">
    <source>
        <dbReference type="EMBL" id="MBW0489846.1"/>
    </source>
</evidence>
<gene>
    <name evidence="2" type="ORF">O181_029561</name>
</gene>